<evidence type="ECO:0000256" key="1">
    <source>
        <dbReference type="RuleBase" id="RU003860"/>
    </source>
</evidence>
<dbReference type="GO" id="GO:0016226">
    <property type="term" value="P:iron-sulfur cluster assembly"/>
    <property type="evidence" value="ECO:0007669"/>
    <property type="project" value="TreeGrafter"/>
</dbReference>
<dbReference type="AlphaFoldDB" id="A0A831K9H7"/>
<evidence type="ECO:0000313" key="2">
    <source>
        <dbReference type="EMBL" id="HDK38315.1"/>
    </source>
</evidence>
<dbReference type="EMBL" id="DRCV01000210">
    <property type="protein sequence ID" value="HDK38315.1"/>
    <property type="molecule type" value="Genomic_DNA"/>
</dbReference>
<sequence length="77" mass="8245">METSKIEELIKAGIPDARATVTGDGRHFEAAVISAAFEGKSLIQRHRMVLDTVQAQIASDELHALSITSAKTPDELG</sequence>
<reference evidence="2" key="1">
    <citation type="journal article" date="2020" name="mSystems">
        <title>Genome- and Community-Level Interaction Insights into Carbon Utilization and Element Cycling Functions of Hydrothermarchaeota in Hydrothermal Sediment.</title>
        <authorList>
            <person name="Zhou Z."/>
            <person name="Liu Y."/>
            <person name="Xu W."/>
            <person name="Pan J."/>
            <person name="Luo Z.H."/>
            <person name="Li M."/>
        </authorList>
    </citation>
    <scope>NUCLEOTIDE SEQUENCE [LARGE SCALE GENOMIC DNA]</scope>
    <source>
        <strain evidence="2">HyVt-26</strain>
    </source>
</reference>
<name>A0A831K9H7_9GAMM</name>
<dbReference type="Gene3D" id="3.30.300.90">
    <property type="entry name" value="BolA-like"/>
    <property type="match status" value="1"/>
</dbReference>
<dbReference type="Proteomes" id="UP000885822">
    <property type="component" value="Unassembled WGS sequence"/>
</dbReference>
<dbReference type="PIRSF" id="PIRSF003113">
    <property type="entry name" value="BolA"/>
    <property type="match status" value="1"/>
</dbReference>
<protein>
    <submittedName>
        <fullName evidence="2">BolA/IbaG family iron-sulfur metabolism protein</fullName>
    </submittedName>
</protein>
<gene>
    <name evidence="2" type="ORF">ENG92_04795</name>
</gene>
<accession>A0A831K9H7</accession>
<comment type="caution">
    <text evidence="2">The sequence shown here is derived from an EMBL/GenBank/DDBJ whole genome shotgun (WGS) entry which is preliminary data.</text>
</comment>
<dbReference type="Pfam" id="PF01722">
    <property type="entry name" value="BolA"/>
    <property type="match status" value="1"/>
</dbReference>
<dbReference type="SUPFAM" id="SSF82657">
    <property type="entry name" value="BolA-like"/>
    <property type="match status" value="1"/>
</dbReference>
<dbReference type="InterPro" id="IPR036065">
    <property type="entry name" value="BolA-like_sf"/>
</dbReference>
<organism evidence="2">
    <name type="scientific">Thiolapillus brandeum</name>
    <dbReference type="NCBI Taxonomy" id="1076588"/>
    <lineage>
        <taxon>Bacteria</taxon>
        <taxon>Pseudomonadati</taxon>
        <taxon>Pseudomonadota</taxon>
        <taxon>Gammaproteobacteria</taxon>
        <taxon>Chromatiales</taxon>
        <taxon>Sedimenticolaceae</taxon>
        <taxon>Thiolapillus</taxon>
    </lineage>
</organism>
<comment type="similarity">
    <text evidence="1">Belongs to the BolA/IbaG family.</text>
</comment>
<dbReference type="PANTHER" id="PTHR46230">
    <property type="match status" value="1"/>
</dbReference>
<dbReference type="PANTHER" id="PTHR46230:SF7">
    <property type="entry name" value="BOLA-LIKE PROTEIN 1"/>
    <property type="match status" value="1"/>
</dbReference>
<dbReference type="InterPro" id="IPR002634">
    <property type="entry name" value="BolA"/>
</dbReference>
<proteinExistence type="inferred from homology"/>